<feature type="region of interest" description="Disordered" evidence="3">
    <location>
        <begin position="411"/>
        <end position="445"/>
    </location>
</feature>
<feature type="domain" description="ZP" evidence="5">
    <location>
        <begin position="23"/>
        <end position="302"/>
    </location>
</feature>
<keyword evidence="7" id="KW-1185">Reference proteome</keyword>
<dbReference type="AlphaFoldDB" id="A0AAV2Q2U9"/>
<feature type="non-terminal residue" evidence="6">
    <location>
        <position position="1"/>
    </location>
</feature>
<dbReference type="PANTHER" id="PTHR14002:SF45">
    <property type="entry name" value="ZP DOMAIN-CONTAINING PROTEIN"/>
    <property type="match status" value="1"/>
</dbReference>
<comment type="caution">
    <text evidence="6">The sequence shown here is derived from an EMBL/GenBank/DDBJ whole genome shotgun (WGS) entry which is preliminary data.</text>
</comment>
<dbReference type="PANTHER" id="PTHR14002">
    <property type="entry name" value="ENDOGLIN/TGF-BETA RECEPTOR TYPE III"/>
    <property type="match status" value="1"/>
</dbReference>
<dbReference type="EMBL" id="CAXKWB010003119">
    <property type="protein sequence ID" value="CAL4068391.1"/>
    <property type="molecule type" value="Genomic_DNA"/>
</dbReference>
<gene>
    <name evidence="6" type="ORF">MNOR_LOCUS7193</name>
</gene>
<keyword evidence="4" id="KW-0472">Membrane</keyword>
<dbReference type="InterPro" id="IPR042235">
    <property type="entry name" value="ZP-C_dom"/>
</dbReference>
<evidence type="ECO:0000313" key="6">
    <source>
        <dbReference type="EMBL" id="CAL4068391.1"/>
    </source>
</evidence>
<protein>
    <recommendedName>
        <fullName evidence="5">ZP domain-containing protein</fullName>
    </recommendedName>
</protein>
<name>A0AAV2Q2U9_MEGNR</name>
<dbReference type="Gene3D" id="2.60.40.4100">
    <property type="entry name" value="Zona pellucida, ZP-C domain"/>
    <property type="match status" value="1"/>
</dbReference>
<keyword evidence="4" id="KW-0812">Transmembrane</keyword>
<feature type="region of interest" description="Disordered" evidence="3">
    <location>
        <begin position="341"/>
        <end position="364"/>
    </location>
</feature>
<evidence type="ECO:0000313" key="7">
    <source>
        <dbReference type="Proteomes" id="UP001497623"/>
    </source>
</evidence>
<evidence type="ECO:0000256" key="4">
    <source>
        <dbReference type="SAM" id="Phobius"/>
    </source>
</evidence>
<evidence type="ECO:0000256" key="1">
    <source>
        <dbReference type="ARBA" id="ARBA00022729"/>
    </source>
</evidence>
<keyword evidence="2" id="KW-1015">Disulfide bond</keyword>
<feature type="compositionally biased region" description="Polar residues" evidence="3">
    <location>
        <begin position="420"/>
        <end position="445"/>
    </location>
</feature>
<evidence type="ECO:0000256" key="3">
    <source>
        <dbReference type="SAM" id="MobiDB-lite"/>
    </source>
</evidence>
<keyword evidence="4" id="KW-1133">Transmembrane helix</keyword>
<dbReference type="Proteomes" id="UP001497623">
    <property type="component" value="Unassembled WGS sequence"/>
</dbReference>
<proteinExistence type="predicted"/>
<dbReference type="Pfam" id="PF00100">
    <property type="entry name" value="Zona_pellucida"/>
    <property type="match status" value="1"/>
</dbReference>
<dbReference type="PROSITE" id="PS51034">
    <property type="entry name" value="ZP_2"/>
    <property type="match status" value="1"/>
</dbReference>
<evidence type="ECO:0000256" key="2">
    <source>
        <dbReference type="ARBA" id="ARBA00023157"/>
    </source>
</evidence>
<dbReference type="InterPro" id="IPR001507">
    <property type="entry name" value="ZP_dom"/>
</dbReference>
<dbReference type="InterPro" id="IPR055355">
    <property type="entry name" value="ZP-C"/>
</dbReference>
<accession>A0AAV2Q2U9</accession>
<keyword evidence="1" id="KW-0732">Signal</keyword>
<evidence type="ECO:0000259" key="5">
    <source>
        <dbReference type="PROSITE" id="PS51034"/>
    </source>
</evidence>
<feature type="transmembrane region" description="Helical" evidence="4">
    <location>
        <begin position="382"/>
        <end position="404"/>
    </location>
</feature>
<reference evidence="6 7" key="1">
    <citation type="submission" date="2024-05" db="EMBL/GenBank/DDBJ databases">
        <authorList>
            <person name="Wallberg A."/>
        </authorList>
    </citation>
    <scope>NUCLEOTIDE SEQUENCE [LARGE SCALE GENOMIC DNA]</scope>
</reference>
<organism evidence="6 7">
    <name type="scientific">Meganyctiphanes norvegica</name>
    <name type="common">Northern krill</name>
    <name type="synonym">Thysanopoda norvegica</name>
    <dbReference type="NCBI Taxonomy" id="48144"/>
    <lineage>
        <taxon>Eukaryota</taxon>
        <taxon>Metazoa</taxon>
        <taxon>Ecdysozoa</taxon>
        <taxon>Arthropoda</taxon>
        <taxon>Crustacea</taxon>
        <taxon>Multicrustacea</taxon>
        <taxon>Malacostraca</taxon>
        <taxon>Eumalacostraca</taxon>
        <taxon>Eucarida</taxon>
        <taxon>Euphausiacea</taxon>
        <taxon>Euphausiidae</taxon>
        <taxon>Meganyctiphanes</taxon>
    </lineage>
</organism>
<dbReference type="Gene3D" id="2.60.40.3210">
    <property type="entry name" value="Zona pellucida, ZP-N domain"/>
    <property type="match status" value="1"/>
</dbReference>
<sequence length="445" mass="48464">ASLGWVSPPEDPATTIRKSLTFTCEKDHVMVAVPRYLSQKVGGISMHLDDRNCRGVANRTHIYLKASFNKCKFRNSNSPYRIKYKNSVHIEMGPSVTDDEDFDGSGYGSDDEYYTPPFKPEPFDCFTAAPTWTNTPTDKVSTKSKPGATYQMAIYRDPEHSSPLNIDDIPAIVASNRRLHIQTGIKSVDAATLAYGADLKVIMEECWVSNSSSTVTPSSISGTRRQTHSIDGEVLVHKSCHTSSSVKLEPTYLTENPGFSFQLAPEYGLLGPLYLHCQLGVCSADSLPRPSVNRCIDPEDYCRKTMLFDIFRDQPASSSLQTLTLGPFTIPVNLNDTMLRGRSSSNIRSSSSGNSMSGAESGVSSGEEKTQILLIEGLSTEIVVGIALASFIIGVCLTATLWFIHMKTDPRRAKRPDGSATRSSGYDLSAHSGSSTPSSQAPMTA</sequence>